<dbReference type="EMBL" id="BGPR01002890">
    <property type="protein sequence ID" value="GBM80541.1"/>
    <property type="molecule type" value="Genomic_DNA"/>
</dbReference>
<gene>
    <name evidence="1" type="ORF">AVEN_12471_1</name>
</gene>
<dbReference type="PANTHER" id="PTHR46060:SF1">
    <property type="entry name" value="MARINER MOS1 TRANSPOSASE-LIKE PROTEIN"/>
    <property type="match status" value="1"/>
</dbReference>
<dbReference type="PANTHER" id="PTHR46060">
    <property type="entry name" value="MARINER MOS1 TRANSPOSASE-LIKE PROTEIN"/>
    <property type="match status" value="1"/>
</dbReference>
<comment type="caution">
    <text evidence="1">The sequence shown here is derived from an EMBL/GenBank/DDBJ whole genome shotgun (WGS) entry which is preliminary data.</text>
</comment>
<sequence>MYLHPQNHSGHHPNLKHVTPRCETSLGCFLFHTPQLHSSKSFEIRGGNDGEGRWNRILRHLSLLHRLQNAGHSRNASSARRRGLPSDDVILLHDNAMPHSACVTQEFIDSLDWEQMNHSPYSPDLAPSDIHIFLHLKQFLSGQHFDGDKEVKEAVTSWLTRRRPPSMMLAYKTVFLHTINTLMC</sequence>
<dbReference type="InterPro" id="IPR052709">
    <property type="entry name" value="Transposase-MT_Hybrid"/>
</dbReference>
<reference evidence="1 2" key="1">
    <citation type="journal article" date="2019" name="Sci. Rep.">
        <title>Orb-weaving spider Araneus ventricosus genome elucidates the spidroin gene catalogue.</title>
        <authorList>
            <person name="Kono N."/>
            <person name="Nakamura H."/>
            <person name="Ohtoshi R."/>
            <person name="Moran D.A.P."/>
            <person name="Shinohara A."/>
            <person name="Yoshida Y."/>
            <person name="Fujiwara M."/>
            <person name="Mori M."/>
            <person name="Tomita M."/>
            <person name="Arakawa K."/>
        </authorList>
    </citation>
    <scope>NUCLEOTIDE SEQUENCE [LARGE SCALE GENOMIC DNA]</scope>
</reference>
<accession>A0A4Y2IRR0</accession>
<dbReference type="AlphaFoldDB" id="A0A4Y2IRR0"/>
<protein>
    <recommendedName>
        <fullName evidence="3">Mariner Mos1 transposase</fullName>
    </recommendedName>
</protein>
<proteinExistence type="predicted"/>
<dbReference type="OrthoDB" id="5847583at2759"/>
<keyword evidence="2" id="KW-1185">Reference proteome</keyword>
<evidence type="ECO:0008006" key="3">
    <source>
        <dbReference type="Google" id="ProtNLM"/>
    </source>
</evidence>
<dbReference type="GO" id="GO:0003676">
    <property type="term" value="F:nucleic acid binding"/>
    <property type="evidence" value="ECO:0007669"/>
    <property type="project" value="InterPro"/>
</dbReference>
<dbReference type="Proteomes" id="UP000499080">
    <property type="component" value="Unassembled WGS sequence"/>
</dbReference>
<evidence type="ECO:0000313" key="2">
    <source>
        <dbReference type="Proteomes" id="UP000499080"/>
    </source>
</evidence>
<organism evidence="1 2">
    <name type="scientific">Araneus ventricosus</name>
    <name type="common">Orbweaver spider</name>
    <name type="synonym">Epeira ventricosa</name>
    <dbReference type="NCBI Taxonomy" id="182803"/>
    <lineage>
        <taxon>Eukaryota</taxon>
        <taxon>Metazoa</taxon>
        <taxon>Ecdysozoa</taxon>
        <taxon>Arthropoda</taxon>
        <taxon>Chelicerata</taxon>
        <taxon>Arachnida</taxon>
        <taxon>Araneae</taxon>
        <taxon>Araneomorphae</taxon>
        <taxon>Entelegynae</taxon>
        <taxon>Araneoidea</taxon>
        <taxon>Araneidae</taxon>
        <taxon>Araneus</taxon>
    </lineage>
</organism>
<dbReference type="Gene3D" id="3.30.420.10">
    <property type="entry name" value="Ribonuclease H-like superfamily/Ribonuclease H"/>
    <property type="match status" value="1"/>
</dbReference>
<name>A0A4Y2IRR0_ARAVE</name>
<evidence type="ECO:0000313" key="1">
    <source>
        <dbReference type="EMBL" id="GBM80541.1"/>
    </source>
</evidence>
<dbReference type="InterPro" id="IPR036397">
    <property type="entry name" value="RNaseH_sf"/>
</dbReference>